<accession>A0ABY6P1C1</accession>
<keyword evidence="2" id="KW-1003">Cell membrane</keyword>
<evidence type="ECO:0000256" key="5">
    <source>
        <dbReference type="ARBA" id="ARBA00023136"/>
    </source>
</evidence>
<dbReference type="EMBL" id="CP110615">
    <property type="protein sequence ID" value="UZJ25426.1"/>
    <property type="molecule type" value="Genomic_DNA"/>
</dbReference>
<sequence length="374" mass="38385">MRKLDLRSVALGVAAPALALLLALVVGAVVIVVSGASPLTAVEAISKSANLARIQTATVNTAITYYLAAVAVAVGFRMNLFNIGVDGQYRVAAMLAAAAGAAWSLPPVLHQLVIILVAVAAGAAWSGIAAILKVTRGVSEVISTIMLNAIATGLVAWLILPAQFGTVVPGSNDLKTATIAESGRVPSLPAIPGPGSTQGIYGLVVLALLVGFGYWFLMGFTRFGFDLRATGRSATAAVASGVSVRRMVLVSMLISGGVAGLVGLPVLLGSSYSYGLDFPTGIGFTGIAVALLGRNHPLGMVFGALLWSFLERTSNGLQAVKISSEIVTIVQGVIVISVVVAYELVRRYKLVLQQREVGRTAAPVGPTPTTEVVA</sequence>
<evidence type="ECO:0000256" key="6">
    <source>
        <dbReference type="SAM" id="Phobius"/>
    </source>
</evidence>
<evidence type="ECO:0000256" key="1">
    <source>
        <dbReference type="ARBA" id="ARBA00004651"/>
    </source>
</evidence>
<evidence type="ECO:0000256" key="3">
    <source>
        <dbReference type="ARBA" id="ARBA00022692"/>
    </source>
</evidence>
<keyword evidence="5 6" id="KW-0472">Membrane</keyword>
<feature type="transmembrane region" description="Helical" evidence="6">
    <location>
        <begin position="144"/>
        <end position="164"/>
    </location>
</feature>
<gene>
    <name evidence="7" type="ORF">RHODO2019_02810</name>
</gene>
<evidence type="ECO:0000313" key="7">
    <source>
        <dbReference type="EMBL" id="UZJ25426.1"/>
    </source>
</evidence>
<feature type="transmembrane region" description="Helical" evidence="6">
    <location>
        <begin position="200"/>
        <end position="225"/>
    </location>
</feature>
<dbReference type="PANTHER" id="PTHR47089:SF1">
    <property type="entry name" value="GUANOSINE ABC TRANSPORTER PERMEASE PROTEIN NUPP"/>
    <property type="match status" value="1"/>
</dbReference>
<name>A0ABY6P1C1_9NOCA</name>
<evidence type="ECO:0000256" key="4">
    <source>
        <dbReference type="ARBA" id="ARBA00022989"/>
    </source>
</evidence>
<comment type="subcellular location">
    <subcellularLocation>
        <location evidence="1">Cell membrane</location>
        <topology evidence="1">Multi-pass membrane protein</topology>
    </subcellularLocation>
</comment>
<dbReference type="RefSeq" id="WP_265383531.1">
    <property type="nucleotide sequence ID" value="NZ_CP110615.1"/>
</dbReference>
<dbReference type="Pfam" id="PF02653">
    <property type="entry name" value="BPD_transp_2"/>
    <property type="match status" value="1"/>
</dbReference>
<evidence type="ECO:0000256" key="2">
    <source>
        <dbReference type="ARBA" id="ARBA00022475"/>
    </source>
</evidence>
<feature type="transmembrane region" description="Helical" evidence="6">
    <location>
        <begin position="246"/>
        <end position="268"/>
    </location>
</feature>
<organism evidence="7 8">
    <name type="scientific">Rhodococcus antarcticus</name>
    <dbReference type="NCBI Taxonomy" id="2987751"/>
    <lineage>
        <taxon>Bacteria</taxon>
        <taxon>Bacillati</taxon>
        <taxon>Actinomycetota</taxon>
        <taxon>Actinomycetes</taxon>
        <taxon>Mycobacteriales</taxon>
        <taxon>Nocardiaceae</taxon>
        <taxon>Rhodococcus</taxon>
    </lineage>
</organism>
<evidence type="ECO:0000313" key="8">
    <source>
        <dbReference type="Proteomes" id="UP001164965"/>
    </source>
</evidence>
<feature type="transmembrane region" description="Helical" evidence="6">
    <location>
        <begin position="326"/>
        <end position="345"/>
    </location>
</feature>
<feature type="transmembrane region" description="Helical" evidence="6">
    <location>
        <begin position="54"/>
        <end position="76"/>
    </location>
</feature>
<dbReference type="PANTHER" id="PTHR47089">
    <property type="entry name" value="ABC TRANSPORTER, PERMEASE PROTEIN"/>
    <property type="match status" value="1"/>
</dbReference>
<reference evidence="7" key="1">
    <citation type="submission" date="2022-10" db="EMBL/GenBank/DDBJ databases">
        <title>Rhodococcus sp.75.</title>
        <authorList>
            <person name="Sun M."/>
        </authorList>
    </citation>
    <scope>NUCLEOTIDE SEQUENCE</scope>
    <source>
        <strain evidence="7">75</strain>
    </source>
</reference>
<keyword evidence="4 6" id="KW-1133">Transmembrane helix</keyword>
<feature type="transmembrane region" description="Helical" evidence="6">
    <location>
        <begin position="112"/>
        <end position="132"/>
    </location>
</feature>
<keyword evidence="8" id="KW-1185">Reference proteome</keyword>
<dbReference type="InterPro" id="IPR001851">
    <property type="entry name" value="ABC_transp_permease"/>
</dbReference>
<feature type="transmembrane region" description="Helical" evidence="6">
    <location>
        <begin position="88"/>
        <end position="106"/>
    </location>
</feature>
<keyword evidence="3 6" id="KW-0812">Transmembrane</keyword>
<proteinExistence type="predicted"/>
<dbReference type="Proteomes" id="UP001164965">
    <property type="component" value="Chromosome"/>
</dbReference>
<protein>
    <submittedName>
        <fullName evidence="7">ABC transporter permease</fullName>
    </submittedName>
</protein>
<dbReference type="CDD" id="cd06580">
    <property type="entry name" value="TM_PBP1_transp_TpRbsC_like"/>
    <property type="match status" value="1"/>
</dbReference>